<sequence length="469" mass="52545">MDDLPTDVFQDLVGWIDSDGLANLRLTSKSLEFATDHAFWTGRLVKVVINEEPGNETTLAKLEAFAAKPESAGRIQRLDLDVSVQYLEEEVLGRFPEILGDGLRALKGLRSISWQIPGKGPEWVPNTICEALATLPSPSYLSIRGPLTLDHFPALPLHLFTHGSLEQLLIIYPCKNSSLYVQPLQALLTHNLNLTRLDLQFHPRFPRFMFPVTPFSDLFTVPFSKPLRLESLMLVGWTVDFTSDVLPHIRGLRTLKLRDQEQKGAYWDVLRSSDIHLRNIMVCNPGSELVDYISSFSGLEILTLSVIRMNDQEESDRFARKFYEALPRHRATLKEATILSRRPELWISNASVFDGFTELVSLSVCVGRDDILATEDPEVNNAVGILVKHALALPKLRTIEINPTFHPRDAGGMSFIGTGPGIVGSIVENLKLTLKEPPLLTILIRGGRGKYIPEMVSEGEVRYKFVSDP</sequence>
<evidence type="ECO:0000313" key="3">
    <source>
        <dbReference type="Proteomes" id="UP001437256"/>
    </source>
</evidence>
<dbReference type="InterPro" id="IPR032675">
    <property type="entry name" value="LRR_dom_sf"/>
</dbReference>
<evidence type="ECO:0000313" key="2">
    <source>
        <dbReference type="EMBL" id="KAL0069369.1"/>
    </source>
</evidence>
<proteinExistence type="predicted"/>
<accession>A0ABR3A8S3</accession>
<name>A0ABR3A8S3_9AGAR</name>
<keyword evidence="3" id="KW-1185">Reference proteome</keyword>
<dbReference type="PROSITE" id="PS50181">
    <property type="entry name" value="FBOX"/>
    <property type="match status" value="1"/>
</dbReference>
<evidence type="ECO:0000259" key="1">
    <source>
        <dbReference type="PROSITE" id="PS50181"/>
    </source>
</evidence>
<gene>
    <name evidence="2" type="ORF">AAF712_003389</name>
</gene>
<reference evidence="2 3" key="1">
    <citation type="submission" date="2024-05" db="EMBL/GenBank/DDBJ databases">
        <title>A draft genome resource for the thread blight pathogen Marasmius tenuissimus strain MS-2.</title>
        <authorList>
            <person name="Yulfo-Soto G.E."/>
            <person name="Baruah I.K."/>
            <person name="Amoako-Attah I."/>
            <person name="Bukari Y."/>
            <person name="Meinhardt L.W."/>
            <person name="Bailey B.A."/>
            <person name="Cohen S.P."/>
        </authorList>
    </citation>
    <scope>NUCLEOTIDE SEQUENCE [LARGE SCALE GENOMIC DNA]</scope>
    <source>
        <strain evidence="2 3">MS-2</strain>
    </source>
</reference>
<protein>
    <recommendedName>
        <fullName evidence="1">F-box domain-containing protein</fullName>
    </recommendedName>
</protein>
<dbReference type="InterPro" id="IPR001810">
    <property type="entry name" value="F-box_dom"/>
</dbReference>
<dbReference type="EMBL" id="JBBXMP010000012">
    <property type="protein sequence ID" value="KAL0069369.1"/>
    <property type="molecule type" value="Genomic_DNA"/>
</dbReference>
<comment type="caution">
    <text evidence="2">The sequence shown here is derived from an EMBL/GenBank/DDBJ whole genome shotgun (WGS) entry which is preliminary data.</text>
</comment>
<dbReference type="SUPFAM" id="SSF52047">
    <property type="entry name" value="RNI-like"/>
    <property type="match status" value="1"/>
</dbReference>
<organism evidence="2 3">
    <name type="scientific">Marasmius tenuissimus</name>
    <dbReference type="NCBI Taxonomy" id="585030"/>
    <lineage>
        <taxon>Eukaryota</taxon>
        <taxon>Fungi</taxon>
        <taxon>Dikarya</taxon>
        <taxon>Basidiomycota</taxon>
        <taxon>Agaricomycotina</taxon>
        <taxon>Agaricomycetes</taxon>
        <taxon>Agaricomycetidae</taxon>
        <taxon>Agaricales</taxon>
        <taxon>Marasmiineae</taxon>
        <taxon>Marasmiaceae</taxon>
        <taxon>Marasmius</taxon>
    </lineage>
</organism>
<feature type="domain" description="F-box" evidence="1">
    <location>
        <begin position="1"/>
        <end position="43"/>
    </location>
</feature>
<dbReference type="Gene3D" id="3.80.10.10">
    <property type="entry name" value="Ribonuclease Inhibitor"/>
    <property type="match status" value="1"/>
</dbReference>
<dbReference type="Proteomes" id="UP001437256">
    <property type="component" value="Unassembled WGS sequence"/>
</dbReference>